<protein>
    <submittedName>
        <fullName evidence="1">Unnamed protein product</fullName>
    </submittedName>
</protein>
<sequence>MSSDTPSTDLSSLEKADPKLQKQKRLLSFLFPRDPPVIPTEDERQEFPLRKSNFIKRLFFWWLNPLLKVGYQRTVTPEDLYTLDDSMQIEKNYERFMSHLSPILLKRQNEHIAKKCAARHETVENSSVSRDEDLTDFVLPKLDLLFVVFKTFQYEYLKGIFQIALQCAGSSVSPLLLKRLTDFVELKSLGLVSSSGKGVGYAFGTTLFIIFNSVTVNHGVYNTNASATKLTGVFTKALLSKSFSLNELGHHRFNEGKINSLMATDLNRVLFAGPAIAYVVTIPISIIITLVLLITHIGVVSLIGVALFLLSMIITISSVKYYMEKRLEAQKFTDERATVMRDILKNFKMVKYYSWEPAYLSKVVDLRTKESHEIMKLQISRTVINSVVVCLPALSSMTAFCVLFAVNKKDATAGSIFASLSWFNSLAMSISVIPLFLSMIADAAVGFGRISEFLSQGEIKDDDSQCSVAYDSESDVAVKITDGSFKWPEFDPEPEKKDEDHMSKIHRIFNSLINKGKNESNKVKEGSSSENTDIEAQLVISTSSVEKKLAEYMNPDKKKDQTVTVSEMDKKFPGLENINLEIKKGEFVVITGSIGSGKTSLLAAISGIMKKQLGEVQINGSILSCGSPWVQNVTVRENILFGLPYDKEKTWCYIVWWSKGKNRFG</sequence>
<keyword evidence="2" id="KW-1185">Reference proteome</keyword>
<proteinExistence type="predicted"/>
<accession>A0ACB5SSZ1</accession>
<evidence type="ECO:0000313" key="1">
    <source>
        <dbReference type="EMBL" id="GME71622.1"/>
    </source>
</evidence>
<evidence type="ECO:0000313" key="2">
    <source>
        <dbReference type="Proteomes" id="UP001165064"/>
    </source>
</evidence>
<organism evidence="1 2">
    <name type="scientific">Ambrosiozyma monospora</name>
    <name type="common">Yeast</name>
    <name type="synonym">Endomycopsis monosporus</name>
    <dbReference type="NCBI Taxonomy" id="43982"/>
    <lineage>
        <taxon>Eukaryota</taxon>
        <taxon>Fungi</taxon>
        <taxon>Dikarya</taxon>
        <taxon>Ascomycota</taxon>
        <taxon>Saccharomycotina</taxon>
        <taxon>Pichiomycetes</taxon>
        <taxon>Pichiales</taxon>
        <taxon>Pichiaceae</taxon>
        <taxon>Ambrosiozyma</taxon>
    </lineage>
</organism>
<comment type="caution">
    <text evidence="1">The sequence shown here is derived from an EMBL/GenBank/DDBJ whole genome shotgun (WGS) entry which is preliminary data.</text>
</comment>
<dbReference type="Proteomes" id="UP001165064">
    <property type="component" value="Unassembled WGS sequence"/>
</dbReference>
<name>A0ACB5SSZ1_AMBMO</name>
<gene>
    <name evidence="1" type="ORF">Amon02_000065000</name>
</gene>
<reference evidence="1" key="1">
    <citation type="submission" date="2023-04" db="EMBL/GenBank/DDBJ databases">
        <title>Ambrosiozyma monospora NBRC 10751.</title>
        <authorList>
            <person name="Ichikawa N."/>
            <person name="Sato H."/>
            <person name="Tonouchi N."/>
        </authorList>
    </citation>
    <scope>NUCLEOTIDE SEQUENCE</scope>
    <source>
        <strain evidence="1">NBRC 10751</strain>
    </source>
</reference>
<dbReference type="EMBL" id="BSXS01000246">
    <property type="protein sequence ID" value="GME71622.1"/>
    <property type="molecule type" value="Genomic_DNA"/>
</dbReference>